<organism evidence="1 2">
    <name type="scientific">Hymenobacter saemangeumensis</name>
    <dbReference type="NCBI Taxonomy" id="1084522"/>
    <lineage>
        <taxon>Bacteria</taxon>
        <taxon>Pseudomonadati</taxon>
        <taxon>Bacteroidota</taxon>
        <taxon>Cytophagia</taxon>
        <taxon>Cytophagales</taxon>
        <taxon>Hymenobacteraceae</taxon>
        <taxon>Hymenobacter</taxon>
    </lineage>
</organism>
<sequence length="126" mass="14512">MEELKTLAEKVRSSLKLKYDANSVQFIEGFIERNKLEFEEADWPGLINSCGAFLGQCIIENYGGSWAQEEDGQITVAFDERNKVFPFATVSKQFANGLEDSIFSFYTVIPIVFKLAPKPRKKWWQF</sequence>
<dbReference type="RefSeq" id="WP_345237356.1">
    <property type="nucleotide sequence ID" value="NZ_BAABGZ010000072.1"/>
</dbReference>
<protein>
    <recommendedName>
        <fullName evidence="3">DUF3806 domain-containing protein</fullName>
    </recommendedName>
</protein>
<dbReference type="EMBL" id="BAABGZ010000072">
    <property type="protein sequence ID" value="GAA4364735.1"/>
    <property type="molecule type" value="Genomic_DNA"/>
</dbReference>
<accession>A0ABP8INY9</accession>
<dbReference type="Proteomes" id="UP001501153">
    <property type="component" value="Unassembled WGS sequence"/>
</dbReference>
<evidence type="ECO:0008006" key="3">
    <source>
        <dbReference type="Google" id="ProtNLM"/>
    </source>
</evidence>
<evidence type="ECO:0000313" key="1">
    <source>
        <dbReference type="EMBL" id="GAA4364735.1"/>
    </source>
</evidence>
<reference evidence="2" key="1">
    <citation type="journal article" date="2019" name="Int. J. Syst. Evol. Microbiol.">
        <title>The Global Catalogue of Microorganisms (GCM) 10K type strain sequencing project: providing services to taxonomists for standard genome sequencing and annotation.</title>
        <authorList>
            <consortium name="The Broad Institute Genomics Platform"/>
            <consortium name="The Broad Institute Genome Sequencing Center for Infectious Disease"/>
            <person name="Wu L."/>
            <person name="Ma J."/>
        </authorList>
    </citation>
    <scope>NUCLEOTIDE SEQUENCE [LARGE SCALE GENOMIC DNA]</scope>
    <source>
        <strain evidence="2">JCM 17923</strain>
    </source>
</reference>
<keyword evidence="2" id="KW-1185">Reference proteome</keyword>
<gene>
    <name evidence="1" type="ORF">GCM10023185_34490</name>
</gene>
<comment type="caution">
    <text evidence="1">The sequence shown here is derived from an EMBL/GenBank/DDBJ whole genome shotgun (WGS) entry which is preliminary data.</text>
</comment>
<name>A0ABP8INY9_9BACT</name>
<evidence type="ECO:0000313" key="2">
    <source>
        <dbReference type="Proteomes" id="UP001501153"/>
    </source>
</evidence>
<proteinExistence type="predicted"/>